<keyword evidence="2" id="KW-1185">Reference proteome</keyword>
<dbReference type="AlphaFoldDB" id="A0A9D4WXA9"/>
<name>A0A9D4WXA9_PEA</name>
<protein>
    <recommendedName>
        <fullName evidence="3">Copia protein</fullName>
    </recommendedName>
</protein>
<sequence length="115" mass="13737">MIALSRIEVEYIIASKCSTHIFSMKSQLKYYQLYESNIPILGDNISAIYLSKNPILHSKVKHIEMKHHFIRDYVHKGIINLKFIDRDYQWDDIFTKPFAKYNFFHSEEFKNGNMS</sequence>
<proteinExistence type="predicted"/>
<gene>
    <name evidence="1" type="ORF">KIW84_056117</name>
</gene>
<accession>A0A9D4WXA9</accession>
<dbReference type="Gramene" id="Psat05G0611700-T1">
    <property type="protein sequence ID" value="KAI5410849.1"/>
    <property type="gene ID" value="KIW84_056117"/>
</dbReference>
<dbReference type="Proteomes" id="UP001058974">
    <property type="component" value="Chromosome 5"/>
</dbReference>
<reference evidence="1 2" key="1">
    <citation type="journal article" date="2022" name="Nat. Genet.">
        <title>Improved pea reference genome and pan-genome highlight genomic features and evolutionary characteristics.</title>
        <authorList>
            <person name="Yang T."/>
            <person name="Liu R."/>
            <person name="Luo Y."/>
            <person name="Hu S."/>
            <person name="Wang D."/>
            <person name="Wang C."/>
            <person name="Pandey M.K."/>
            <person name="Ge S."/>
            <person name="Xu Q."/>
            <person name="Li N."/>
            <person name="Li G."/>
            <person name="Huang Y."/>
            <person name="Saxena R.K."/>
            <person name="Ji Y."/>
            <person name="Li M."/>
            <person name="Yan X."/>
            <person name="He Y."/>
            <person name="Liu Y."/>
            <person name="Wang X."/>
            <person name="Xiang C."/>
            <person name="Varshney R.K."/>
            <person name="Ding H."/>
            <person name="Gao S."/>
            <person name="Zong X."/>
        </authorList>
    </citation>
    <scope>NUCLEOTIDE SEQUENCE [LARGE SCALE GENOMIC DNA]</scope>
    <source>
        <strain evidence="1 2">cv. Zhongwan 6</strain>
    </source>
</reference>
<dbReference type="CDD" id="cd09272">
    <property type="entry name" value="RNase_HI_RT_Ty1"/>
    <property type="match status" value="1"/>
</dbReference>
<dbReference type="PANTHER" id="PTHR11439:SF483">
    <property type="entry name" value="PEPTIDE SYNTHASE GLIP-LIKE, PUTATIVE (AFU_ORTHOLOGUE AFUA_3G12920)-RELATED"/>
    <property type="match status" value="1"/>
</dbReference>
<organism evidence="1 2">
    <name type="scientific">Pisum sativum</name>
    <name type="common">Garden pea</name>
    <name type="synonym">Lathyrus oleraceus</name>
    <dbReference type="NCBI Taxonomy" id="3888"/>
    <lineage>
        <taxon>Eukaryota</taxon>
        <taxon>Viridiplantae</taxon>
        <taxon>Streptophyta</taxon>
        <taxon>Embryophyta</taxon>
        <taxon>Tracheophyta</taxon>
        <taxon>Spermatophyta</taxon>
        <taxon>Magnoliopsida</taxon>
        <taxon>eudicotyledons</taxon>
        <taxon>Gunneridae</taxon>
        <taxon>Pentapetalae</taxon>
        <taxon>rosids</taxon>
        <taxon>fabids</taxon>
        <taxon>Fabales</taxon>
        <taxon>Fabaceae</taxon>
        <taxon>Papilionoideae</taxon>
        <taxon>50 kb inversion clade</taxon>
        <taxon>NPAAA clade</taxon>
        <taxon>Hologalegina</taxon>
        <taxon>IRL clade</taxon>
        <taxon>Fabeae</taxon>
        <taxon>Lathyrus</taxon>
    </lineage>
</organism>
<evidence type="ECO:0008006" key="3">
    <source>
        <dbReference type="Google" id="ProtNLM"/>
    </source>
</evidence>
<evidence type="ECO:0000313" key="1">
    <source>
        <dbReference type="EMBL" id="KAI5410849.1"/>
    </source>
</evidence>
<comment type="caution">
    <text evidence="1">The sequence shown here is derived from an EMBL/GenBank/DDBJ whole genome shotgun (WGS) entry which is preliminary data.</text>
</comment>
<dbReference type="PANTHER" id="PTHR11439">
    <property type="entry name" value="GAG-POL-RELATED RETROTRANSPOSON"/>
    <property type="match status" value="1"/>
</dbReference>
<evidence type="ECO:0000313" key="2">
    <source>
        <dbReference type="Proteomes" id="UP001058974"/>
    </source>
</evidence>
<dbReference type="EMBL" id="JAMSHJ010000005">
    <property type="protein sequence ID" value="KAI5410849.1"/>
    <property type="molecule type" value="Genomic_DNA"/>
</dbReference>